<dbReference type="OrthoDB" id="411372at2759"/>
<protein>
    <recommendedName>
        <fullName evidence="7">C3H1-type domain-containing protein</fullName>
    </recommendedName>
</protein>
<gene>
    <name evidence="8" type="ORF">THAOC_35807</name>
</gene>
<comment type="caution">
    <text evidence="8">The sequence shown here is derived from an EMBL/GenBank/DDBJ whole genome shotgun (WGS) entry which is preliminary data.</text>
</comment>
<dbReference type="GO" id="GO:0008270">
    <property type="term" value="F:zinc ion binding"/>
    <property type="evidence" value="ECO:0007669"/>
    <property type="project" value="UniProtKB-KW"/>
</dbReference>
<dbReference type="SMART" id="SM00356">
    <property type="entry name" value="ZnF_C3H1"/>
    <property type="match status" value="3"/>
</dbReference>
<reference evidence="8 9" key="1">
    <citation type="journal article" date="2012" name="Genome Biol.">
        <title>Genome and low-iron response of an oceanic diatom adapted to chronic iron limitation.</title>
        <authorList>
            <person name="Lommer M."/>
            <person name="Specht M."/>
            <person name="Roy A.S."/>
            <person name="Kraemer L."/>
            <person name="Andreson R."/>
            <person name="Gutowska M.A."/>
            <person name="Wolf J."/>
            <person name="Bergner S.V."/>
            <person name="Schilhabel M.B."/>
            <person name="Klostermeier U.C."/>
            <person name="Beiko R.G."/>
            <person name="Rosenstiel P."/>
            <person name="Hippler M."/>
            <person name="Laroche J."/>
        </authorList>
    </citation>
    <scope>NUCLEOTIDE SEQUENCE [LARGE SCALE GENOMIC DNA]</scope>
    <source>
        <strain evidence="8 9">CCMP1005</strain>
    </source>
</reference>
<dbReference type="InterPro" id="IPR050974">
    <property type="entry name" value="Plant_ZF_CCCH"/>
</dbReference>
<keyword evidence="9" id="KW-1185">Reference proteome</keyword>
<feature type="domain" description="C3H1-type" evidence="7">
    <location>
        <begin position="124"/>
        <end position="152"/>
    </location>
</feature>
<feature type="compositionally biased region" description="Low complexity" evidence="6">
    <location>
        <begin position="316"/>
        <end position="326"/>
    </location>
</feature>
<accession>K0R9H2</accession>
<dbReference type="InterPro" id="IPR036855">
    <property type="entry name" value="Znf_CCCH_sf"/>
</dbReference>
<proteinExistence type="predicted"/>
<feature type="domain" description="C3H1-type" evidence="7">
    <location>
        <begin position="11"/>
        <end position="39"/>
    </location>
</feature>
<keyword evidence="1 5" id="KW-0479">Metal-binding</keyword>
<feature type="zinc finger region" description="C3H1-type" evidence="5">
    <location>
        <begin position="59"/>
        <end position="87"/>
    </location>
</feature>
<feature type="region of interest" description="Disordered" evidence="6">
    <location>
        <begin position="431"/>
        <end position="489"/>
    </location>
</feature>
<name>K0R9H2_THAOC</name>
<dbReference type="eggNOG" id="KOG1677">
    <property type="taxonomic scope" value="Eukaryota"/>
</dbReference>
<evidence type="ECO:0000256" key="5">
    <source>
        <dbReference type="PROSITE-ProRule" id="PRU00723"/>
    </source>
</evidence>
<dbReference type="GO" id="GO:0003677">
    <property type="term" value="F:DNA binding"/>
    <property type="evidence" value="ECO:0007669"/>
    <property type="project" value="UniProtKB-KW"/>
</dbReference>
<dbReference type="Proteomes" id="UP000266841">
    <property type="component" value="Unassembled WGS sequence"/>
</dbReference>
<organism evidence="8 9">
    <name type="scientific">Thalassiosira oceanica</name>
    <name type="common">Marine diatom</name>
    <dbReference type="NCBI Taxonomy" id="159749"/>
    <lineage>
        <taxon>Eukaryota</taxon>
        <taxon>Sar</taxon>
        <taxon>Stramenopiles</taxon>
        <taxon>Ochrophyta</taxon>
        <taxon>Bacillariophyta</taxon>
        <taxon>Coscinodiscophyceae</taxon>
        <taxon>Thalassiosirophycidae</taxon>
        <taxon>Thalassiosirales</taxon>
        <taxon>Thalassiosiraceae</taxon>
        <taxon>Thalassiosira</taxon>
    </lineage>
</organism>
<evidence type="ECO:0000256" key="2">
    <source>
        <dbReference type="ARBA" id="ARBA00022771"/>
    </source>
</evidence>
<feature type="compositionally biased region" description="Polar residues" evidence="6">
    <location>
        <begin position="447"/>
        <end position="485"/>
    </location>
</feature>
<feature type="zinc finger region" description="C3H1-type" evidence="5">
    <location>
        <begin position="11"/>
        <end position="39"/>
    </location>
</feature>
<keyword evidence="2 5" id="KW-0863">Zinc-finger</keyword>
<dbReference type="AlphaFoldDB" id="K0R9H2"/>
<dbReference type="Gene3D" id="4.10.1000.10">
    <property type="entry name" value="Zinc finger, CCCH-type"/>
    <property type="match status" value="2"/>
</dbReference>
<evidence type="ECO:0000256" key="1">
    <source>
        <dbReference type="ARBA" id="ARBA00022723"/>
    </source>
</evidence>
<dbReference type="PANTHER" id="PTHR12506">
    <property type="entry name" value="PROTEIN PHOSPHATASE RELATED"/>
    <property type="match status" value="1"/>
</dbReference>
<evidence type="ECO:0000313" key="8">
    <source>
        <dbReference type="EMBL" id="EJK45571.1"/>
    </source>
</evidence>
<dbReference type="PROSITE" id="PS50103">
    <property type="entry name" value="ZF_C3H1"/>
    <property type="match status" value="3"/>
</dbReference>
<evidence type="ECO:0000313" key="9">
    <source>
        <dbReference type="Proteomes" id="UP000266841"/>
    </source>
</evidence>
<dbReference type="SUPFAM" id="SSF90229">
    <property type="entry name" value="CCCH zinc finger"/>
    <property type="match status" value="3"/>
</dbReference>
<keyword evidence="4" id="KW-0238">DNA-binding</keyword>
<evidence type="ECO:0000259" key="7">
    <source>
        <dbReference type="PROSITE" id="PS50103"/>
    </source>
</evidence>
<dbReference type="EMBL" id="AGNL01048414">
    <property type="protein sequence ID" value="EJK45571.1"/>
    <property type="molecule type" value="Genomic_DNA"/>
</dbReference>
<feature type="compositionally biased region" description="Polar residues" evidence="6">
    <location>
        <begin position="305"/>
        <end position="315"/>
    </location>
</feature>
<evidence type="ECO:0000256" key="6">
    <source>
        <dbReference type="SAM" id="MobiDB-lite"/>
    </source>
</evidence>
<dbReference type="InterPro" id="IPR000571">
    <property type="entry name" value="Znf_CCCH"/>
</dbReference>
<feature type="domain" description="C3H1-type" evidence="7">
    <location>
        <begin position="59"/>
        <end position="87"/>
    </location>
</feature>
<sequence>MDEICTPYPLRLGEPDCRDYLRTGRCKYGESCKYNHPLNVERGGGVKPANPGEPLYPVRPGEPPCQYYLKHGTCKFGQACKFDHPTGAPRNRNNLPAGQYVFVTSNGSSTTVAEGTSVQVLPQRPSEPNCIYFLRNGKCKYGATCKFHHPLDALNRGSNACYVAPNCGMVRDRSQSAGTYTEGRASQQMTYSSPQNIAYVQPQRLQPITEQVRPHQPTHILLPDGQIAMILDHQSLQSVTDLSSQERPKFYMSQAEGASLGNLSQSIDQNGNPVVISPMLTSNSGSTFESSVDLAGTNVSYQVRSFHSQSTSPHKSNSGGSLSALGSTDSIQRDYAQHIQLNPQQQVLLTSNVNGSTVHQLPQHLNNSIPVNEANLGALHPEVVRCSVSDPEHLNRQRFFQGNVPTPAAIAEGNHPPSYYWPSKGSLANLHPAEGDASPTLAYPANPYTSQTTVKPHPSESSHVVSTTKSTESAPARNDGQTNSAGDVEGLAMMTSSLLGNHDGA</sequence>
<dbReference type="GO" id="GO:0003729">
    <property type="term" value="F:mRNA binding"/>
    <property type="evidence" value="ECO:0007669"/>
    <property type="project" value="UniProtKB-ARBA"/>
</dbReference>
<evidence type="ECO:0000256" key="4">
    <source>
        <dbReference type="ARBA" id="ARBA00023125"/>
    </source>
</evidence>
<evidence type="ECO:0000256" key="3">
    <source>
        <dbReference type="ARBA" id="ARBA00022833"/>
    </source>
</evidence>
<feature type="region of interest" description="Disordered" evidence="6">
    <location>
        <begin position="305"/>
        <end position="326"/>
    </location>
</feature>
<dbReference type="Pfam" id="PF00642">
    <property type="entry name" value="zf-CCCH"/>
    <property type="match status" value="3"/>
</dbReference>
<dbReference type="PANTHER" id="PTHR12506:SF50">
    <property type="entry name" value="ZINC FINGER CCCH DOMAIN-CONTAINING PROTEIN 26"/>
    <property type="match status" value="1"/>
</dbReference>
<feature type="zinc finger region" description="C3H1-type" evidence="5">
    <location>
        <begin position="124"/>
        <end position="152"/>
    </location>
</feature>
<keyword evidence="3 5" id="KW-0862">Zinc</keyword>